<evidence type="ECO:0000259" key="1">
    <source>
        <dbReference type="Pfam" id="PF09356"/>
    </source>
</evidence>
<proteinExistence type="predicted"/>
<dbReference type="Pfam" id="PF09931">
    <property type="entry name" value="Phage_phiJL001_Gp84_N"/>
    <property type="match status" value="1"/>
</dbReference>
<sequence>MKRGFTDHDQDLHVQGVTCAASSGWTAGAARSELGLDNGDRSVSGVLSDVDLRAEDIRAGLYDGAQIDTYAVDWRNSDIFVPVSSGTLARIEMRGQDQAAFVAHVEGPAARLQRSIGRRYTPLCDAQLGDARCGLSDPVGTCDKRYATCRDVFANTLHFRGFPDLPGEDFITLYPRSGDALDGASRGGTGRL</sequence>
<dbReference type="AlphaFoldDB" id="A0A3G9G900"/>
<dbReference type="InterPro" id="IPR018964">
    <property type="entry name" value="Phage_phiJL001_Gp84_C"/>
</dbReference>
<evidence type="ECO:0000313" key="2">
    <source>
        <dbReference type="EMBL" id="BBF80819.1"/>
    </source>
</evidence>
<dbReference type="Proteomes" id="UP000278756">
    <property type="component" value="Chromosome 1"/>
</dbReference>
<feature type="domain" description="Bacteriophage phiJL001 Gp84 C-terminal" evidence="1">
    <location>
        <begin position="141"/>
        <end position="169"/>
    </location>
</feature>
<protein>
    <submittedName>
        <fullName evidence="2">Gene transfer agent FAD/FMN-containing dehydrogenase</fullName>
    </submittedName>
</protein>
<dbReference type="Pfam" id="PF09356">
    <property type="entry name" value="Phage_BR0599"/>
    <property type="match status" value="1"/>
</dbReference>
<dbReference type="InterPro" id="IPR011928">
    <property type="entry name" value="Phage_phiJL001_Gp84"/>
</dbReference>
<reference evidence="3" key="2">
    <citation type="journal article" date="2017" name="Plant Physiol. Biochem.">
        <title>Differential oxidative and antioxidative response of duckweed Lemna minor toward plant growth promoting/inhibiting bacteria.</title>
        <authorList>
            <person name="Ishizawa H."/>
            <person name="Kuroda M."/>
            <person name="Morikawa M."/>
            <person name="Ike M."/>
        </authorList>
    </citation>
    <scope>NUCLEOTIDE SEQUENCE [LARGE SCALE GENOMIC DNA]</scope>
    <source>
        <strain evidence="3">M6</strain>
    </source>
</reference>
<dbReference type="EMBL" id="AP018827">
    <property type="protein sequence ID" value="BBF80819.1"/>
    <property type="molecule type" value="Genomic_DNA"/>
</dbReference>
<organism evidence="2 3">
    <name type="scientific">Asticcacaulis excentricus</name>
    <dbReference type="NCBI Taxonomy" id="78587"/>
    <lineage>
        <taxon>Bacteria</taxon>
        <taxon>Pseudomonadati</taxon>
        <taxon>Pseudomonadota</taxon>
        <taxon>Alphaproteobacteria</taxon>
        <taxon>Caulobacterales</taxon>
        <taxon>Caulobacteraceae</taxon>
        <taxon>Asticcacaulis</taxon>
    </lineage>
</organism>
<reference evidence="3" key="1">
    <citation type="journal article" date="2017" name="Biotechnol. Biofuels">
        <title>Evaluation of environmental bacterial communities as a factor affecting the growth of duckweed Lemna minor.</title>
        <authorList>
            <person name="Ishizawa H."/>
            <person name="Kuroda M."/>
            <person name="Morikawa M."/>
            <person name="Ike M."/>
        </authorList>
    </citation>
    <scope>NUCLEOTIDE SEQUENCE [LARGE SCALE GENOMIC DNA]</scope>
    <source>
        <strain evidence="3">M6</strain>
    </source>
</reference>
<dbReference type="RefSeq" id="WP_331875735.1">
    <property type="nucleotide sequence ID" value="NZ_AP018827.1"/>
</dbReference>
<name>A0A3G9G900_9CAUL</name>
<evidence type="ECO:0000313" key="3">
    <source>
        <dbReference type="Proteomes" id="UP000278756"/>
    </source>
</evidence>
<accession>A0A3G9G900</accession>
<gene>
    <name evidence="2" type="ORF">EM6_1404</name>
</gene>
<dbReference type="NCBIfam" id="TIGR02218">
    <property type="entry name" value="phg_TIGR02218"/>
    <property type="match status" value="1"/>
</dbReference>